<evidence type="ECO:0000256" key="1">
    <source>
        <dbReference type="ARBA" id="ARBA00004651"/>
    </source>
</evidence>
<dbReference type="PANTHER" id="PTHR43045:SF1">
    <property type="entry name" value="SHIKIMATE TRANSPORTER"/>
    <property type="match status" value="1"/>
</dbReference>
<dbReference type="PROSITE" id="PS50850">
    <property type="entry name" value="MFS"/>
    <property type="match status" value="1"/>
</dbReference>
<feature type="domain" description="Major facilitator superfamily (MFS) profile" evidence="9">
    <location>
        <begin position="25"/>
        <end position="435"/>
    </location>
</feature>
<feature type="transmembrane region" description="Helical" evidence="8">
    <location>
        <begin position="383"/>
        <end position="403"/>
    </location>
</feature>
<evidence type="ECO:0000256" key="7">
    <source>
        <dbReference type="SAM" id="MobiDB-lite"/>
    </source>
</evidence>
<feature type="region of interest" description="Disordered" evidence="7">
    <location>
        <begin position="1"/>
        <end position="20"/>
    </location>
</feature>
<evidence type="ECO:0000256" key="3">
    <source>
        <dbReference type="ARBA" id="ARBA00022475"/>
    </source>
</evidence>
<name>A0ABT5YAW1_9GAMM</name>
<evidence type="ECO:0000256" key="6">
    <source>
        <dbReference type="ARBA" id="ARBA00023136"/>
    </source>
</evidence>
<keyword evidence="4 8" id="KW-0812">Transmembrane</keyword>
<dbReference type="Proteomes" id="UP001143391">
    <property type="component" value="Unassembled WGS sequence"/>
</dbReference>
<dbReference type="Pfam" id="PF07690">
    <property type="entry name" value="MFS_1"/>
    <property type="match status" value="1"/>
</dbReference>
<evidence type="ECO:0000313" key="10">
    <source>
        <dbReference type="EMBL" id="MDF0750824.1"/>
    </source>
</evidence>
<feature type="transmembrane region" description="Helical" evidence="8">
    <location>
        <begin position="318"/>
        <end position="337"/>
    </location>
</feature>
<gene>
    <name evidence="10" type="ORF">NLU14_11345</name>
</gene>
<protein>
    <submittedName>
        <fullName evidence="10">MHS family MFS transporter</fullName>
    </submittedName>
</protein>
<dbReference type="InterPro" id="IPR011701">
    <property type="entry name" value="MFS"/>
</dbReference>
<feature type="transmembrane region" description="Helical" evidence="8">
    <location>
        <begin position="164"/>
        <end position="186"/>
    </location>
</feature>
<evidence type="ECO:0000256" key="4">
    <source>
        <dbReference type="ARBA" id="ARBA00022692"/>
    </source>
</evidence>
<dbReference type="EMBL" id="JANCMW010000006">
    <property type="protein sequence ID" value="MDF0750824.1"/>
    <property type="molecule type" value="Genomic_DNA"/>
</dbReference>
<dbReference type="CDD" id="cd17369">
    <property type="entry name" value="MFS_ShiA_like"/>
    <property type="match status" value="1"/>
</dbReference>
<dbReference type="InterPro" id="IPR020846">
    <property type="entry name" value="MFS_dom"/>
</dbReference>
<feature type="transmembrane region" description="Helical" evidence="8">
    <location>
        <begin position="64"/>
        <end position="87"/>
    </location>
</feature>
<dbReference type="PANTHER" id="PTHR43045">
    <property type="entry name" value="SHIKIMATE TRANSPORTER"/>
    <property type="match status" value="1"/>
</dbReference>
<dbReference type="RefSeq" id="WP_275706509.1">
    <property type="nucleotide sequence ID" value="NZ_JANCMW010000006.1"/>
</dbReference>
<feature type="transmembrane region" description="Helical" evidence="8">
    <location>
        <begin position="349"/>
        <end position="371"/>
    </location>
</feature>
<evidence type="ECO:0000256" key="2">
    <source>
        <dbReference type="ARBA" id="ARBA00022448"/>
    </source>
</evidence>
<evidence type="ECO:0000313" key="11">
    <source>
        <dbReference type="Proteomes" id="UP001143391"/>
    </source>
</evidence>
<dbReference type="Gene3D" id="1.20.1250.20">
    <property type="entry name" value="MFS general substrate transporter like domains"/>
    <property type="match status" value="2"/>
</dbReference>
<dbReference type="Pfam" id="PF00083">
    <property type="entry name" value="Sugar_tr"/>
    <property type="match status" value="1"/>
</dbReference>
<reference evidence="10" key="1">
    <citation type="submission" date="2022-07" db="EMBL/GenBank/DDBJ databases">
        <title>Marinobacter iranensis a new bacterium isolate from a hipersaline lake in Iran.</title>
        <authorList>
            <person name="Mohammad A.M.A."/>
            <person name="Cristina S.-P."/>
            <person name="Antonio V."/>
        </authorList>
    </citation>
    <scope>NUCLEOTIDE SEQUENCE</scope>
    <source>
        <strain evidence="10">71-i</strain>
    </source>
</reference>
<feature type="transmembrane region" description="Helical" evidence="8">
    <location>
        <begin position="198"/>
        <end position="217"/>
    </location>
</feature>
<keyword evidence="3" id="KW-1003">Cell membrane</keyword>
<sequence length="448" mass="47356">MKTNVQSMDSTSDVAERDNGNARRGAGAAFVGTVLEYYDLFIYGTAAALVFGKLFFSNTTSPKVALILSFGAFASGYVARPLGAVLFGHIGDRFGRRAALLGTIWLMGSATFLIGLLPTYAVAGALAPVLLVLLRLCQGLAIGGELGGAVLVSVEHAPENKRGFYGSFSTAGGPAGGLLATVVFALVTQLPQEQFEAWGWRIPFLLSVVILIVGLMIRSRLDETPDFEKGAAPKTKRKLPIQLAIKNHWQTIFGLGCMLFGLLASWYIVTVYGLSYAVGTLGMDKSFYLWVVSAASLLVVLMNPVWGALSDRLGRRRLLTASLVTLGLLMIVFIAALNSRSMPLISISMLGFAGIGYAAVNGIWPAFLVSCLPPEVRYTAGSLGIQLAGIVTGFVPLAAVVLADTIFGIWGIGVLCLGACLIGAFATYVMHRPPASAGYQSRAVSSPD</sequence>
<feature type="transmembrane region" description="Helical" evidence="8">
    <location>
        <begin position="129"/>
        <end position="152"/>
    </location>
</feature>
<dbReference type="InterPro" id="IPR036259">
    <property type="entry name" value="MFS_trans_sf"/>
</dbReference>
<evidence type="ECO:0000256" key="8">
    <source>
        <dbReference type="SAM" id="Phobius"/>
    </source>
</evidence>
<feature type="transmembrane region" description="Helical" evidence="8">
    <location>
        <begin position="409"/>
        <end position="430"/>
    </location>
</feature>
<feature type="compositionally biased region" description="Polar residues" evidence="7">
    <location>
        <begin position="1"/>
        <end position="13"/>
    </location>
</feature>
<keyword evidence="2" id="KW-0813">Transport</keyword>
<dbReference type="InterPro" id="IPR005828">
    <property type="entry name" value="MFS_sugar_transport-like"/>
</dbReference>
<comment type="subcellular location">
    <subcellularLocation>
        <location evidence="1">Cell membrane</location>
        <topology evidence="1">Multi-pass membrane protein</topology>
    </subcellularLocation>
</comment>
<organism evidence="10 11">
    <name type="scientific">Marinobacter iranensis</name>
    <dbReference type="NCBI Taxonomy" id="2962607"/>
    <lineage>
        <taxon>Bacteria</taxon>
        <taxon>Pseudomonadati</taxon>
        <taxon>Pseudomonadota</taxon>
        <taxon>Gammaproteobacteria</taxon>
        <taxon>Pseudomonadales</taxon>
        <taxon>Marinobacteraceae</taxon>
        <taxon>Marinobacter</taxon>
    </lineage>
</organism>
<keyword evidence="6 8" id="KW-0472">Membrane</keyword>
<keyword evidence="11" id="KW-1185">Reference proteome</keyword>
<dbReference type="SUPFAM" id="SSF103473">
    <property type="entry name" value="MFS general substrate transporter"/>
    <property type="match status" value="1"/>
</dbReference>
<evidence type="ECO:0000256" key="5">
    <source>
        <dbReference type="ARBA" id="ARBA00022989"/>
    </source>
</evidence>
<feature type="transmembrane region" description="Helical" evidence="8">
    <location>
        <begin position="99"/>
        <end position="123"/>
    </location>
</feature>
<feature type="transmembrane region" description="Helical" evidence="8">
    <location>
        <begin position="287"/>
        <end position="306"/>
    </location>
</feature>
<comment type="caution">
    <text evidence="10">The sequence shown here is derived from an EMBL/GenBank/DDBJ whole genome shotgun (WGS) entry which is preliminary data.</text>
</comment>
<keyword evidence="5 8" id="KW-1133">Transmembrane helix</keyword>
<proteinExistence type="predicted"/>
<accession>A0ABT5YAW1</accession>
<feature type="transmembrane region" description="Helical" evidence="8">
    <location>
        <begin position="252"/>
        <end position="275"/>
    </location>
</feature>
<evidence type="ECO:0000259" key="9">
    <source>
        <dbReference type="PROSITE" id="PS50850"/>
    </source>
</evidence>